<evidence type="ECO:0000256" key="2">
    <source>
        <dbReference type="ARBA" id="ARBA00022801"/>
    </source>
</evidence>
<dbReference type="InterPro" id="IPR027417">
    <property type="entry name" value="P-loop_NTPase"/>
</dbReference>
<evidence type="ECO:0000313" key="7">
    <source>
        <dbReference type="EMBL" id="MCT7966688.1"/>
    </source>
</evidence>
<dbReference type="Proteomes" id="UP001525890">
    <property type="component" value="Unassembled WGS sequence"/>
</dbReference>
<dbReference type="Gene3D" id="3.40.50.300">
    <property type="entry name" value="P-loop containing nucleotide triphosphate hydrolases"/>
    <property type="match status" value="2"/>
</dbReference>
<proteinExistence type="predicted"/>
<evidence type="ECO:0000313" key="8">
    <source>
        <dbReference type="Proteomes" id="UP001525890"/>
    </source>
</evidence>
<keyword evidence="2" id="KW-0378">Hydrolase</keyword>
<comment type="caution">
    <text evidence="7">The sequence shown here is derived from an EMBL/GenBank/DDBJ whole genome shotgun (WGS) entry which is preliminary data.</text>
</comment>
<feature type="domain" description="Helicase ATP-binding" evidence="6">
    <location>
        <begin position="310"/>
        <end position="503"/>
    </location>
</feature>
<protein>
    <submittedName>
        <fullName evidence="7">CRISPR-associated helicase Cas3</fullName>
    </submittedName>
</protein>
<dbReference type="Pfam" id="PF22590">
    <property type="entry name" value="Cas3-like_C_2"/>
    <property type="match status" value="1"/>
</dbReference>
<dbReference type="InterPro" id="IPR011545">
    <property type="entry name" value="DEAD/DEAH_box_helicase_dom"/>
</dbReference>
<evidence type="ECO:0000256" key="5">
    <source>
        <dbReference type="ARBA" id="ARBA00023118"/>
    </source>
</evidence>
<evidence type="ECO:0000256" key="4">
    <source>
        <dbReference type="ARBA" id="ARBA00022840"/>
    </source>
</evidence>
<dbReference type="Pfam" id="PF00270">
    <property type="entry name" value="DEAD"/>
    <property type="match status" value="1"/>
</dbReference>
<evidence type="ECO:0000256" key="3">
    <source>
        <dbReference type="ARBA" id="ARBA00022806"/>
    </source>
</evidence>
<keyword evidence="8" id="KW-1185">Reference proteome</keyword>
<dbReference type="SUPFAM" id="SSF52540">
    <property type="entry name" value="P-loop containing nucleoside triphosphate hydrolases"/>
    <property type="match status" value="1"/>
</dbReference>
<dbReference type="PROSITE" id="PS51192">
    <property type="entry name" value="HELICASE_ATP_BIND_1"/>
    <property type="match status" value="1"/>
</dbReference>
<sequence length="892" mass="103496">MPEQKRKRPYSFGRVFFPGLSTPVPPEVRFQPLGNHVGNVVELVKLWKGLDGSARDRIIEAAKIHDSGKPERFEIKAKFDAQGQFKQYIYSFKGHRFLAQSKDLWAKTLAIGHHDFSIKEIARDAYQLKKHQQYADILVKDPLTYARELYILEMCDQLEAELACRILGDEQQAESRTFMDYTISKHQQQEDIYFIDPWPFQPEEVQLTFKYWSMRPTPEEKVQLEKSITDPKLLKQLEAKSNQPVKTLLDKIVKDWWKEQPPHPPTVKPDKTVRIQPLFKADLTKPNYPSIYQDLAGFEPNPMQEKMLEAIAQNPNPAILLKSSTGSGKLEAVLFAALAQNYRLFLPLPARSLLEDQKQRVEKYLKQLSKLQPDREVSLVVDTGSQMHRWVYQNGEEKELNINSRRHLYKGNVILTTLDKFIYRYFAYGDKQKSFVFPLRIHGEKTLICFDECHSYDKISFTNFSGLVQSLYEAGRSLVVMTATLPPEHIQRFQYLEEINFIDDVKNSEALRQFQQETLKQPYRDRRSFHWYSEIQRDSQNPENFQASFAEILLQEWESKTDCRLIAVVETVKDVAAIYQILKDKLEVNIQKPDEFLFLYHGRIAEQLRPNVYQKIQHRDEENLPYLLITTRAIEVGCDLNSEVLVSQICPPENLIQRVGRCNRKGNVPDAKVILVGDRIPDFANTLTPEAWKSYQKTLKTLSEFQTDKIQACISRSQHIDDYRVVELFSMLHEYVYEADLTCQPLHERGLIPTRSWTPSVTLESHQPDGIHSISVPIDRLCIGEIYPNIQVYETKYDQENSCWNTEHPLTSGPAYSKTISVKITPEPEGVVTEESLPQYPYNPELGFVELPKIFIKLKISKTPDVKLLYDNGKSKAILIYPKSLDEADLPL</sequence>
<dbReference type="NCBIfam" id="TIGR01587">
    <property type="entry name" value="cas3_core"/>
    <property type="match status" value="1"/>
</dbReference>
<keyword evidence="4" id="KW-0067">ATP-binding</keyword>
<dbReference type="RefSeq" id="WP_368006323.1">
    <property type="nucleotide sequence ID" value="NZ_JAMXFF010000012.1"/>
</dbReference>
<organism evidence="7 8">
    <name type="scientific">Laspinema palackyanum D2a</name>
    <dbReference type="NCBI Taxonomy" id="2953684"/>
    <lineage>
        <taxon>Bacteria</taxon>
        <taxon>Bacillati</taxon>
        <taxon>Cyanobacteriota</taxon>
        <taxon>Cyanophyceae</taxon>
        <taxon>Oscillatoriophycideae</taxon>
        <taxon>Oscillatoriales</taxon>
        <taxon>Laspinemataceae</taxon>
        <taxon>Laspinema</taxon>
        <taxon>Laspinema palackyanum</taxon>
    </lineage>
</organism>
<name>A0ABT2MPM8_9CYAN</name>
<reference evidence="7 8" key="1">
    <citation type="journal article" date="2022" name="Front. Microbiol.">
        <title>High genomic differentiation and limited gene flow indicate recent cryptic speciation within the genus Laspinema (cyanobacteria).</title>
        <authorList>
            <person name="Stanojkovic A."/>
            <person name="Skoupy S."/>
            <person name="Skaloud P."/>
            <person name="Dvorak P."/>
        </authorList>
    </citation>
    <scope>NUCLEOTIDE SEQUENCE [LARGE SCALE GENOMIC DNA]</scope>
    <source>
        <strain evidence="7 8">D2a</strain>
    </source>
</reference>
<gene>
    <name evidence="7" type="primary">cas3</name>
    <name evidence="7" type="ORF">NG799_10130</name>
</gene>
<dbReference type="InterPro" id="IPR014001">
    <property type="entry name" value="Helicase_ATP-bd"/>
</dbReference>
<dbReference type="PANTHER" id="PTHR47957">
    <property type="entry name" value="ATP-DEPENDENT HELICASE HRQ1"/>
    <property type="match status" value="1"/>
</dbReference>
<dbReference type="PANTHER" id="PTHR47957:SF3">
    <property type="entry name" value="ATP-DEPENDENT HELICASE HRQ1"/>
    <property type="match status" value="1"/>
</dbReference>
<evidence type="ECO:0000259" key="6">
    <source>
        <dbReference type="PROSITE" id="PS51192"/>
    </source>
</evidence>
<accession>A0ABT2MPM8</accession>
<dbReference type="EMBL" id="JAMXFF010000012">
    <property type="protein sequence ID" value="MCT7966688.1"/>
    <property type="molecule type" value="Genomic_DNA"/>
</dbReference>
<keyword evidence="5" id="KW-0051">Antiviral defense</keyword>
<keyword evidence="3" id="KW-0347">Helicase</keyword>
<keyword evidence="1" id="KW-0547">Nucleotide-binding</keyword>
<dbReference type="InterPro" id="IPR054712">
    <property type="entry name" value="Cas3-like_dom"/>
</dbReference>
<dbReference type="InterPro" id="IPR006474">
    <property type="entry name" value="Helicase_Cas3_CRISPR-ass_core"/>
</dbReference>
<evidence type="ECO:0000256" key="1">
    <source>
        <dbReference type="ARBA" id="ARBA00022741"/>
    </source>
</evidence>
<dbReference type="SMART" id="SM00487">
    <property type="entry name" value="DEXDc"/>
    <property type="match status" value="1"/>
</dbReference>